<sequence length="477" mass="52616">AAAALAGAAAPPAAAGLGGAGPAEVLGHLWDALPAGSVRAQLEEWAGLAATRAGARKSAGGAQLLELRLLEGLLVRLADSHRDFGATVGRSLQLSRLLWAGVHSRSRAAWAREAREARGRPPLDASVEPVHIAMVASVGKPVFGRKALIGVRSALFFARSRPLRFHLLVDEEGEEDMRRALGTLEPWLRSRGQFRLYRAEAQEHVWRRVRAMFPADCLNFKAREGSHHYGSPGFLRLFPHEIVREPGARVVVWVDAGDFAFMSDPADLLVHHSAFGPEQMVAAPVLRELPFQIFDLPRLRRANWTQMVAVAAAEGYAERGPDLCFYGEGRLFSAVDAWPSTGTICPAGGPSSPGRRGLGQEEVWLRRAFPGLRDFADVRVACPDWQEVFFFNSFFGKTADADLEAAALIAKHYHEMLATNSSFTDWKGQELRCGERIRGVHLTLPFHNIPFAHHFLNFWAGAPVWDKDWLRGRDLRK</sequence>
<reference evidence="1" key="1">
    <citation type="submission" date="2023-10" db="EMBL/GenBank/DDBJ databases">
        <authorList>
            <person name="Chen Y."/>
            <person name="Shah S."/>
            <person name="Dougan E. K."/>
            <person name="Thang M."/>
            <person name="Chan C."/>
        </authorList>
    </citation>
    <scope>NUCLEOTIDE SEQUENCE [LARGE SCALE GENOMIC DNA]</scope>
</reference>
<organism evidence="1 2">
    <name type="scientific">Prorocentrum cordatum</name>
    <dbReference type="NCBI Taxonomy" id="2364126"/>
    <lineage>
        <taxon>Eukaryota</taxon>
        <taxon>Sar</taxon>
        <taxon>Alveolata</taxon>
        <taxon>Dinophyceae</taxon>
        <taxon>Prorocentrales</taxon>
        <taxon>Prorocentraceae</taxon>
        <taxon>Prorocentrum</taxon>
    </lineage>
</organism>
<protein>
    <recommendedName>
        <fullName evidence="3">Protein xylosyltransferase</fullName>
    </recommendedName>
</protein>
<gene>
    <name evidence="1" type="ORF">PCOR1329_LOCUS36577</name>
</gene>
<evidence type="ECO:0000313" key="2">
    <source>
        <dbReference type="Proteomes" id="UP001189429"/>
    </source>
</evidence>
<keyword evidence="2" id="KW-1185">Reference proteome</keyword>
<comment type="caution">
    <text evidence="1">The sequence shown here is derived from an EMBL/GenBank/DDBJ whole genome shotgun (WGS) entry which is preliminary data.</text>
</comment>
<accession>A0ABN9T8B7</accession>
<dbReference type="EMBL" id="CAUYUJ010014448">
    <property type="protein sequence ID" value="CAK0841358.1"/>
    <property type="molecule type" value="Genomic_DNA"/>
</dbReference>
<dbReference type="Proteomes" id="UP001189429">
    <property type="component" value="Unassembled WGS sequence"/>
</dbReference>
<evidence type="ECO:0008006" key="3">
    <source>
        <dbReference type="Google" id="ProtNLM"/>
    </source>
</evidence>
<name>A0ABN9T8B7_9DINO</name>
<feature type="non-terminal residue" evidence="1">
    <location>
        <position position="1"/>
    </location>
</feature>
<evidence type="ECO:0000313" key="1">
    <source>
        <dbReference type="EMBL" id="CAK0841358.1"/>
    </source>
</evidence>
<proteinExistence type="predicted"/>